<name>A0ABX7UMU5_9GAMM</name>
<dbReference type="Proteomes" id="UP000671960">
    <property type="component" value="Chromosome"/>
</dbReference>
<evidence type="ECO:0000313" key="3">
    <source>
        <dbReference type="Proteomes" id="UP000671960"/>
    </source>
</evidence>
<feature type="transmembrane region" description="Helical" evidence="1">
    <location>
        <begin position="21"/>
        <end position="43"/>
    </location>
</feature>
<accession>A0ABX7UMU5</accession>
<keyword evidence="3" id="KW-1185">Reference proteome</keyword>
<keyword evidence="1" id="KW-0812">Transmembrane</keyword>
<evidence type="ECO:0000256" key="1">
    <source>
        <dbReference type="SAM" id="Phobius"/>
    </source>
</evidence>
<dbReference type="Pfam" id="PF05137">
    <property type="entry name" value="PilN"/>
    <property type="match status" value="1"/>
</dbReference>
<dbReference type="PANTHER" id="PTHR40278">
    <property type="entry name" value="DNA UTILIZATION PROTEIN HOFN"/>
    <property type="match status" value="1"/>
</dbReference>
<evidence type="ECO:0000313" key="2">
    <source>
        <dbReference type="EMBL" id="QTF06836.1"/>
    </source>
</evidence>
<dbReference type="InterPro" id="IPR007813">
    <property type="entry name" value="PilN"/>
</dbReference>
<proteinExistence type="predicted"/>
<dbReference type="PANTHER" id="PTHR40278:SF1">
    <property type="entry name" value="DNA UTILIZATION PROTEIN HOFN"/>
    <property type="match status" value="1"/>
</dbReference>
<dbReference type="InterPro" id="IPR052534">
    <property type="entry name" value="Extracell_DNA_Util/SecSys_Comp"/>
</dbReference>
<dbReference type="EMBL" id="CP050854">
    <property type="protein sequence ID" value="QTF06836.1"/>
    <property type="molecule type" value="Genomic_DNA"/>
</dbReference>
<dbReference type="RefSeq" id="WP_208229505.1">
    <property type="nucleotide sequence ID" value="NZ_CP050854.1"/>
</dbReference>
<gene>
    <name evidence="2" type="ORF">HC231_01955</name>
</gene>
<keyword evidence="1" id="KW-0472">Membrane</keyword>
<sequence>MLLVNLLPWRKRRLRQRARRWLTLLLLQLTLAALIIAGFYITLRQQRLMSQRELSGISAQQRQLTQQYQQTRRMWDRLRDYQAQHDADAAAQRHNQRYLSLLEQLVSMMPRRLWLTDIADRGNHLLISGLSENYTDIVALNRALMAHPDLERAQVLQALREQNDRTLLSFSLQADWTLTDSTKSGRIGD</sequence>
<keyword evidence="1" id="KW-1133">Transmembrane helix</keyword>
<reference evidence="2 3" key="1">
    <citation type="submission" date="2020-03" db="EMBL/GenBank/DDBJ databases">
        <authorList>
            <person name="Bakhshi Ganjeh M."/>
        </authorList>
    </citation>
    <scope>NUCLEOTIDE SEQUENCE [LARGE SCALE GENOMIC DNA]</scope>
    <source>
        <strain evidence="3">Iran 50</strain>
    </source>
</reference>
<organism evidence="2 3">
    <name type="scientific">Brenneria izadpanahii</name>
    <dbReference type="NCBI Taxonomy" id="2722756"/>
    <lineage>
        <taxon>Bacteria</taxon>
        <taxon>Pseudomonadati</taxon>
        <taxon>Pseudomonadota</taxon>
        <taxon>Gammaproteobacteria</taxon>
        <taxon>Enterobacterales</taxon>
        <taxon>Pectobacteriaceae</taxon>
        <taxon>Brenneria</taxon>
    </lineage>
</organism>
<protein>
    <submittedName>
        <fullName evidence="2">PilN domain-containing protein</fullName>
    </submittedName>
</protein>